<dbReference type="InterPro" id="IPR025234">
    <property type="entry name" value="YjzH-like"/>
</dbReference>
<dbReference type="EMBL" id="BAAADN010000053">
    <property type="protein sequence ID" value="GAA0471840.1"/>
    <property type="molecule type" value="Genomic_DNA"/>
</dbReference>
<comment type="caution">
    <text evidence="2">The sequence shown here is derived from an EMBL/GenBank/DDBJ whole genome shotgun (WGS) entry which is preliminary data.</text>
</comment>
<evidence type="ECO:0000313" key="2">
    <source>
        <dbReference type="EMBL" id="GAA0471840.1"/>
    </source>
</evidence>
<feature type="compositionally biased region" description="Basic and acidic residues" evidence="1">
    <location>
        <begin position="18"/>
        <end position="29"/>
    </location>
</feature>
<organism evidence="2 3">
    <name type="scientific">Halococcus dombrowskii</name>
    <dbReference type="NCBI Taxonomy" id="179637"/>
    <lineage>
        <taxon>Archaea</taxon>
        <taxon>Methanobacteriati</taxon>
        <taxon>Methanobacteriota</taxon>
        <taxon>Stenosarchaea group</taxon>
        <taxon>Halobacteria</taxon>
        <taxon>Halobacteriales</taxon>
        <taxon>Halococcaceae</taxon>
        <taxon>Halococcus</taxon>
    </lineage>
</organism>
<dbReference type="AlphaFoldDB" id="A0AAV3SL59"/>
<dbReference type="Proteomes" id="UP001500962">
    <property type="component" value="Unassembled WGS sequence"/>
</dbReference>
<dbReference type="Pfam" id="PF13783">
    <property type="entry name" value="DUF4177"/>
    <property type="match status" value="1"/>
</dbReference>
<reference evidence="2" key="2">
    <citation type="submission" date="2023-12" db="EMBL/GenBank/DDBJ databases">
        <authorList>
            <person name="Sun Q."/>
            <person name="Inoue M."/>
        </authorList>
    </citation>
    <scope>NUCLEOTIDE SEQUENCE</scope>
    <source>
        <strain evidence="2">JCM 12289</strain>
    </source>
</reference>
<protein>
    <recommendedName>
        <fullName evidence="4">DUF4177 domain-containing protein</fullName>
    </recommendedName>
</protein>
<evidence type="ECO:0000256" key="1">
    <source>
        <dbReference type="SAM" id="MobiDB-lite"/>
    </source>
</evidence>
<accession>A0AAV3SL59</accession>
<feature type="region of interest" description="Disordered" evidence="1">
    <location>
        <begin position="1"/>
        <end position="29"/>
    </location>
</feature>
<sequence length="91" mass="10423">MKRVAPNKRDGGTFSTDESGRHMDDQDSRRWEYEILRPPRGETKKEAANPKAEINELADEGWQLVETIDYSSGGTKYIIFERPRPNDGDVP</sequence>
<evidence type="ECO:0000313" key="3">
    <source>
        <dbReference type="Proteomes" id="UP001500962"/>
    </source>
</evidence>
<proteinExistence type="predicted"/>
<evidence type="ECO:0008006" key="4">
    <source>
        <dbReference type="Google" id="ProtNLM"/>
    </source>
</evidence>
<reference evidence="2" key="1">
    <citation type="journal article" date="2014" name="Int. J. Syst. Evol. Microbiol.">
        <title>Complete genome sequence of Corynebacterium casei LMG S-19264T (=DSM 44701T), isolated from a smear-ripened cheese.</title>
        <authorList>
            <consortium name="US DOE Joint Genome Institute (JGI-PGF)"/>
            <person name="Walter F."/>
            <person name="Albersmeier A."/>
            <person name="Kalinowski J."/>
            <person name="Ruckert C."/>
        </authorList>
    </citation>
    <scope>NUCLEOTIDE SEQUENCE</scope>
    <source>
        <strain evidence="2">JCM 12289</strain>
    </source>
</reference>
<name>A0AAV3SL59_HALDO</name>
<gene>
    <name evidence="2" type="ORF">GCM10008985_30840</name>
</gene>